<evidence type="ECO:0000256" key="1">
    <source>
        <dbReference type="SAM" id="Phobius"/>
    </source>
</evidence>
<gene>
    <name evidence="2" type="ORF">BCR36DRAFT_353800</name>
</gene>
<reference evidence="2 3" key="2">
    <citation type="submission" date="2016-08" db="EMBL/GenBank/DDBJ databases">
        <title>Pervasive Adenine N6-methylation of Active Genes in Fungi.</title>
        <authorList>
            <consortium name="DOE Joint Genome Institute"/>
            <person name="Mondo S.J."/>
            <person name="Dannebaum R.O."/>
            <person name="Kuo R.C."/>
            <person name="Labutti K."/>
            <person name="Haridas S."/>
            <person name="Kuo A."/>
            <person name="Salamov A."/>
            <person name="Ahrendt S.R."/>
            <person name="Lipzen A."/>
            <person name="Sullivan W."/>
            <person name="Andreopoulos W.B."/>
            <person name="Clum A."/>
            <person name="Lindquist E."/>
            <person name="Daum C."/>
            <person name="Ramamoorthy G.K."/>
            <person name="Gryganskyi A."/>
            <person name="Culley D."/>
            <person name="Magnuson J.K."/>
            <person name="James T.Y."/>
            <person name="O'Malley M.A."/>
            <person name="Stajich J.E."/>
            <person name="Spatafora J.W."/>
            <person name="Visel A."/>
            <person name="Grigoriev I.V."/>
        </authorList>
    </citation>
    <scope>NUCLEOTIDE SEQUENCE [LARGE SCALE GENOMIC DNA]</scope>
    <source>
        <strain evidence="3">finn</strain>
    </source>
</reference>
<keyword evidence="1" id="KW-0472">Membrane</keyword>
<protein>
    <recommendedName>
        <fullName evidence="4">TLC domain-containing protein</fullName>
    </recommendedName>
</protein>
<feature type="transmembrane region" description="Helical" evidence="1">
    <location>
        <begin position="65"/>
        <end position="88"/>
    </location>
</feature>
<evidence type="ECO:0000313" key="3">
    <source>
        <dbReference type="Proteomes" id="UP000193719"/>
    </source>
</evidence>
<feature type="non-terminal residue" evidence="2">
    <location>
        <position position="273"/>
    </location>
</feature>
<keyword evidence="3" id="KW-1185">Reference proteome</keyword>
<keyword evidence="1" id="KW-0812">Transmembrane</keyword>
<sequence length="273" mass="32762">MLSPDEIKSLQFQRKYFIENGREASNIEWLFSKGTNFTCYLEYMSNQKFISNEEKLNNSIEDLRIILYTLTRPFQICFFYFTLVVFILHKFNFKKPIMKIILVHYIFRSLGNALDRLGSIMSHYFANTPTYDIQGNVVGYECIFEAERFEMHPLRWFITRHLATAFWYVGEIVADWYPLLRTKMLLKGEKSMFLIYLTCGLFNFTKIVLIIYYISLGPSKLYDKHGVFDKNLLNVFYYNYWIIQLMVLYTSIIYDITVFMILKKKLNEIKYNT</sequence>
<evidence type="ECO:0000313" key="2">
    <source>
        <dbReference type="EMBL" id="ORX49335.1"/>
    </source>
</evidence>
<reference evidence="2 3" key="1">
    <citation type="submission" date="2016-08" db="EMBL/GenBank/DDBJ databases">
        <title>Genomes of anaerobic fungi encode conserved fungal cellulosomes for biomass hydrolysis.</title>
        <authorList>
            <consortium name="DOE Joint Genome Institute"/>
            <person name="Haitjema C.H."/>
            <person name="Gilmore S.P."/>
            <person name="Henske J.K."/>
            <person name="Solomon K.V."/>
            <person name="De Groot R."/>
            <person name="Kuo A."/>
            <person name="Mondo S.J."/>
            <person name="Salamov A.A."/>
            <person name="Labutti K."/>
            <person name="Zhao Z."/>
            <person name="Chiniquy J."/>
            <person name="Barry K."/>
            <person name="Brewer H.M."/>
            <person name="Purvine S.O."/>
            <person name="Wright A.T."/>
            <person name="Boxma B."/>
            <person name="Van Alen T."/>
            <person name="Hackstein J.H."/>
            <person name="Baker S.E."/>
            <person name="Grigoriev I.V."/>
            <person name="O'Malley M.A."/>
        </authorList>
    </citation>
    <scope>NUCLEOTIDE SEQUENCE [LARGE SCALE GENOMIC DNA]</scope>
    <source>
        <strain evidence="3">finn</strain>
    </source>
</reference>
<dbReference type="OrthoDB" id="2141088at2759"/>
<evidence type="ECO:0008006" key="4">
    <source>
        <dbReference type="Google" id="ProtNLM"/>
    </source>
</evidence>
<name>A0A1Y1V7R5_9FUNG</name>
<dbReference type="EMBL" id="MCFH01000024">
    <property type="protein sequence ID" value="ORX49335.1"/>
    <property type="molecule type" value="Genomic_DNA"/>
</dbReference>
<dbReference type="STRING" id="1754191.A0A1Y1V7R5"/>
<dbReference type="Proteomes" id="UP000193719">
    <property type="component" value="Unassembled WGS sequence"/>
</dbReference>
<feature type="transmembrane region" description="Helical" evidence="1">
    <location>
        <begin position="193"/>
        <end position="215"/>
    </location>
</feature>
<proteinExistence type="predicted"/>
<feature type="transmembrane region" description="Helical" evidence="1">
    <location>
        <begin position="235"/>
        <end position="262"/>
    </location>
</feature>
<comment type="caution">
    <text evidence="2">The sequence shown here is derived from an EMBL/GenBank/DDBJ whole genome shotgun (WGS) entry which is preliminary data.</text>
</comment>
<accession>A0A1Y1V7R5</accession>
<keyword evidence="1" id="KW-1133">Transmembrane helix</keyword>
<organism evidence="2 3">
    <name type="scientific">Piromyces finnis</name>
    <dbReference type="NCBI Taxonomy" id="1754191"/>
    <lineage>
        <taxon>Eukaryota</taxon>
        <taxon>Fungi</taxon>
        <taxon>Fungi incertae sedis</taxon>
        <taxon>Chytridiomycota</taxon>
        <taxon>Chytridiomycota incertae sedis</taxon>
        <taxon>Neocallimastigomycetes</taxon>
        <taxon>Neocallimastigales</taxon>
        <taxon>Neocallimastigaceae</taxon>
        <taxon>Piromyces</taxon>
    </lineage>
</organism>
<dbReference type="AlphaFoldDB" id="A0A1Y1V7R5"/>